<evidence type="ECO:0000256" key="11">
    <source>
        <dbReference type="ARBA" id="ARBA00048640"/>
    </source>
</evidence>
<name>A0A1I5M4I1_9HYPH</name>
<accession>A0A1I5M4I1</accession>
<dbReference type="FunFam" id="1.10.1040.10:FF:000032">
    <property type="entry name" value="6-phosphogluconate dehydrogenase, decarboxylating"/>
    <property type="match status" value="1"/>
</dbReference>
<dbReference type="OrthoDB" id="9804542at2"/>
<dbReference type="GO" id="GO:0050661">
    <property type="term" value="F:NADP binding"/>
    <property type="evidence" value="ECO:0007669"/>
    <property type="project" value="InterPro"/>
</dbReference>
<dbReference type="InterPro" id="IPR036291">
    <property type="entry name" value="NAD(P)-bd_dom_sf"/>
</dbReference>
<dbReference type="EMBL" id="FOVR01000019">
    <property type="protein sequence ID" value="SFP04217.1"/>
    <property type="molecule type" value="Genomic_DNA"/>
</dbReference>
<evidence type="ECO:0000256" key="8">
    <source>
        <dbReference type="ARBA" id="ARBA00023002"/>
    </source>
</evidence>
<dbReference type="Gene3D" id="1.10.1040.10">
    <property type="entry name" value="N-(1-d-carboxylethyl)-l-norvaline Dehydrogenase, domain 2"/>
    <property type="match status" value="1"/>
</dbReference>
<comment type="catalytic activity">
    <reaction evidence="11 12 15">
        <text>6-phospho-D-gluconate + NADP(+) = D-ribulose 5-phosphate + CO2 + NADPH</text>
        <dbReference type="Rhea" id="RHEA:10116"/>
        <dbReference type="ChEBI" id="CHEBI:16526"/>
        <dbReference type="ChEBI" id="CHEBI:57783"/>
        <dbReference type="ChEBI" id="CHEBI:58121"/>
        <dbReference type="ChEBI" id="CHEBI:58349"/>
        <dbReference type="ChEBI" id="CHEBI:58759"/>
        <dbReference type="EC" id="1.1.1.44"/>
    </reaction>
</comment>
<keyword evidence="18" id="KW-1185">Reference proteome</keyword>
<keyword evidence="8 12" id="KW-0560">Oxidoreductase</keyword>
<dbReference type="PRINTS" id="PR00076">
    <property type="entry name" value="6PGDHDRGNASE"/>
</dbReference>
<evidence type="ECO:0000313" key="17">
    <source>
        <dbReference type="EMBL" id="SFP04217.1"/>
    </source>
</evidence>
<dbReference type="InterPro" id="IPR006115">
    <property type="entry name" value="6PGDH_NADP-bd"/>
</dbReference>
<feature type="binding site" description="in other chain" evidence="14">
    <location>
        <position position="197"/>
    </location>
    <ligand>
        <name>substrate</name>
        <note>ligand shared between dimeric partners</note>
    </ligand>
</feature>
<keyword evidence="7 12" id="KW-0521">NADP</keyword>
<dbReference type="SUPFAM" id="SSF51735">
    <property type="entry name" value="NAD(P)-binding Rossmann-fold domains"/>
    <property type="match status" value="1"/>
</dbReference>
<dbReference type="RefSeq" id="WP_090075465.1">
    <property type="nucleotide sequence ID" value="NZ_FOVR01000019.1"/>
</dbReference>
<dbReference type="NCBIfam" id="TIGR00873">
    <property type="entry name" value="gnd"/>
    <property type="match status" value="1"/>
</dbReference>
<sequence>MEQRKIGIIGLGVMGQNLALNIAEKGFGVTVFDPWEEARAAFGTSLKKEAEAELSSRIMVADSLDTFLSALPSPRVILLMVKAGEPVDELIGKLKSTLVSGDVVVDGGNSHYEDTIRRQEELQKMGALYIGLGVSGGYEGARHGPSMMAGGDPAAYALMKPVFESIAASYDGVPCCAHVGLGGAGHFVKMVHNGIEYAIMQIVAEAYMVMRDVYHLDTTWCSRVFADWNEGPFGSYLMEIASTVLSQPDDLNKSGSLVEAILDVAEQKGTGRWSVEAALKYGMPSTTISEAVFARTMASQKNQRVKASKILPGPDSKTAVVDSMSLKALRDAVFASVIVAYAQGFALIREATEQEEWGVRLSEVAKVWRSGCIVRSKLLDTIVTTFDAEPDLINLLLSDFFVGLLADYQEDWRKNARLCAEHAVATPVMSAALTYYDGYRTERSSANLLQGLRDCFGAHTYRRTDCDGIFHTEWK</sequence>
<dbReference type="Proteomes" id="UP000199236">
    <property type="component" value="Unassembled WGS sequence"/>
</dbReference>
<feature type="binding site" description="in other chain" evidence="14">
    <location>
        <position position="109"/>
    </location>
    <ligand>
        <name>substrate</name>
        <note>ligand shared between dimeric partners</note>
    </ligand>
</feature>
<dbReference type="Gene3D" id="1.20.5.320">
    <property type="entry name" value="6-Phosphogluconate Dehydrogenase, domain 3"/>
    <property type="match status" value="1"/>
</dbReference>
<feature type="active site" description="Proton acceptor" evidence="13">
    <location>
        <position position="189"/>
    </location>
</feature>
<dbReference type="GO" id="GO:0006098">
    <property type="term" value="P:pentose-phosphate shunt"/>
    <property type="evidence" value="ECO:0007669"/>
    <property type="project" value="UniProtKB-UniPathway"/>
</dbReference>
<proteinExistence type="inferred from homology"/>
<feature type="binding site" description="in other chain" evidence="14">
    <location>
        <position position="295"/>
    </location>
    <ligand>
        <name>substrate</name>
        <note>ligand shared between dimeric partners</note>
    </ligand>
</feature>
<evidence type="ECO:0000256" key="3">
    <source>
        <dbReference type="ARBA" id="ARBA00008419"/>
    </source>
</evidence>
<reference evidence="17 18" key="1">
    <citation type="submission" date="2016-10" db="EMBL/GenBank/DDBJ databases">
        <authorList>
            <person name="de Groot N.N."/>
        </authorList>
    </citation>
    <scope>NUCLEOTIDE SEQUENCE [LARGE SCALE GENOMIC DNA]</scope>
    <source>
        <strain evidence="17 18">CGMCC 1.9157</strain>
    </source>
</reference>
<dbReference type="InterPro" id="IPR006114">
    <property type="entry name" value="6PGDH_C"/>
</dbReference>
<feature type="active site" description="Proton donor" evidence="13">
    <location>
        <position position="196"/>
    </location>
</feature>
<feature type="binding site" description="in other chain" evidence="14">
    <location>
        <position position="268"/>
    </location>
    <ligand>
        <name>substrate</name>
        <note>ligand shared between dimeric partners</note>
    </ligand>
</feature>
<dbReference type="AlphaFoldDB" id="A0A1I5M4I1"/>
<dbReference type="Pfam" id="PF03446">
    <property type="entry name" value="NAD_binding_2"/>
    <property type="match status" value="1"/>
</dbReference>
<evidence type="ECO:0000256" key="4">
    <source>
        <dbReference type="ARBA" id="ARBA00011738"/>
    </source>
</evidence>
<keyword evidence="10 12" id="KW-0570">Pentose shunt</keyword>
<dbReference type="Gene3D" id="3.40.50.720">
    <property type="entry name" value="NAD(P)-binding Rossmann-like Domain"/>
    <property type="match status" value="1"/>
</dbReference>
<dbReference type="Pfam" id="PF00393">
    <property type="entry name" value="6PGD"/>
    <property type="match status" value="1"/>
</dbReference>
<comment type="similarity">
    <text evidence="3 12 15">Belongs to the 6-phosphogluconate dehydrogenase family.</text>
</comment>
<dbReference type="GO" id="GO:0004616">
    <property type="term" value="F:phosphogluconate dehydrogenase (decarboxylating) activity"/>
    <property type="evidence" value="ECO:0007669"/>
    <property type="project" value="UniProtKB-EC"/>
</dbReference>
<evidence type="ECO:0000256" key="14">
    <source>
        <dbReference type="PIRSR" id="PIRSR000109-2"/>
    </source>
</evidence>
<dbReference type="GO" id="GO:0019521">
    <property type="term" value="P:D-gluconate metabolic process"/>
    <property type="evidence" value="ECO:0007669"/>
    <property type="project" value="UniProtKB-KW"/>
</dbReference>
<dbReference type="STRING" id="655353.SAMN04488056_11927"/>
<dbReference type="InterPro" id="IPR006183">
    <property type="entry name" value="Pgluconate_DH"/>
</dbReference>
<dbReference type="SMART" id="SM01350">
    <property type="entry name" value="6PGD"/>
    <property type="match status" value="1"/>
</dbReference>
<feature type="domain" description="6-phosphogluconate dehydrogenase C-terminal" evidence="16">
    <location>
        <begin position="185"/>
        <end position="475"/>
    </location>
</feature>
<dbReference type="PROSITE" id="PS00461">
    <property type="entry name" value="6PGD"/>
    <property type="match status" value="1"/>
</dbReference>
<dbReference type="PANTHER" id="PTHR11811">
    <property type="entry name" value="6-PHOSPHOGLUCONATE DEHYDROGENASE"/>
    <property type="match status" value="1"/>
</dbReference>
<dbReference type="InterPro" id="IPR006113">
    <property type="entry name" value="6PGDH_Gnd/GntZ"/>
</dbReference>
<dbReference type="InterPro" id="IPR006184">
    <property type="entry name" value="6PGdom_BS"/>
</dbReference>
<evidence type="ECO:0000256" key="1">
    <source>
        <dbReference type="ARBA" id="ARBA00002526"/>
    </source>
</evidence>
<evidence type="ECO:0000259" key="16">
    <source>
        <dbReference type="SMART" id="SM01350"/>
    </source>
</evidence>
<comment type="pathway">
    <text evidence="2 12 15">Carbohydrate degradation; pentose phosphate pathway; D-ribulose 5-phosphate from D-glucose 6-phosphate (oxidative stage): step 3/3.</text>
</comment>
<evidence type="ECO:0000256" key="12">
    <source>
        <dbReference type="PIRNR" id="PIRNR000109"/>
    </source>
</evidence>
<evidence type="ECO:0000256" key="5">
    <source>
        <dbReference type="ARBA" id="ARBA00013011"/>
    </source>
</evidence>
<gene>
    <name evidence="17" type="ORF">SAMN04488056_11927</name>
</gene>
<dbReference type="SUPFAM" id="SSF48179">
    <property type="entry name" value="6-phosphogluconate dehydrogenase C-terminal domain-like"/>
    <property type="match status" value="1"/>
</dbReference>
<feature type="binding site" description="in other chain" evidence="14">
    <location>
        <begin position="135"/>
        <end position="137"/>
    </location>
    <ligand>
        <name>substrate</name>
        <note>ligand shared between dimeric partners</note>
    </ligand>
</feature>
<dbReference type="InterPro" id="IPR013328">
    <property type="entry name" value="6PGD_dom2"/>
</dbReference>
<feature type="binding site" description="in other chain" evidence="14">
    <location>
        <begin position="192"/>
        <end position="193"/>
    </location>
    <ligand>
        <name>substrate</name>
        <note>ligand shared between dimeric partners</note>
    </ligand>
</feature>
<evidence type="ECO:0000256" key="7">
    <source>
        <dbReference type="ARBA" id="ARBA00022857"/>
    </source>
</evidence>
<dbReference type="NCBIfam" id="NF006765">
    <property type="entry name" value="PRK09287.1"/>
    <property type="match status" value="1"/>
</dbReference>
<evidence type="ECO:0000256" key="6">
    <source>
        <dbReference type="ARBA" id="ARBA00018193"/>
    </source>
</evidence>
<organism evidence="17 18">
    <name type="scientific">Cohaesibacter marisflavi</name>
    <dbReference type="NCBI Taxonomy" id="655353"/>
    <lineage>
        <taxon>Bacteria</taxon>
        <taxon>Pseudomonadati</taxon>
        <taxon>Pseudomonadota</taxon>
        <taxon>Alphaproteobacteria</taxon>
        <taxon>Hyphomicrobiales</taxon>
        <taxon>Cohaesibacteraceae</taxon>
    </lineage>
</organism>
<dbReference type="EC" id="1.1.1.44" evidence="5 12"/>
<evidence type="ECO:0000256" key="2">
    <source>
        <dbReference type="ARBA" id="ARBA00004874"/>
    </source>
</evidence>
<dbReference type="PIRSF" id="PIRSF000109">
    <property type="entry name" value="6PGD"/>
    <property type="match status" value="1"/>
</dbReference>
<comment type="subunit">
    <text evidence="4 12">Homodimer.</text>
</comment>
<keyword evidence="9 15" id="KW-0311">Gluconate utilization</keyword>
<evidence type="ECO:0000256" key="9">
    <source>
        <dbReference type="ARBA" id="ARBA00023064"/>
    </source>
</evidence>
<evidence type="ECO:0000256" key="13">
    <source>
        <dbReference type="PIRSR" id="PIRSR000109-1"/>
    </source>
</evidence>
<protein>
    <recommendedName>
        <fullName evidence="6 12">6-phosphogluconate dehydrogenase, decarboxylating</fullName>
        <ecNumber evidence="5 12">1.1.1.44</ecNumber>
    </recommendedName>
</protein>
<feature type="binding site" evidence="14">
    <location>
        <position position="459"/>
    </location>
    <ligand>
        <name>substrate</name>
        <note>ligand shared between dimeric partners</note>
    </ligand>
</feature>
<dbReference type="InterPro" id="IPR008927">
    <property type="entry name" value="6-PGluconate_DH-like_C_sf"/>
</dbReference>
<evidence type="ECO:0000256" key="15">
    <source>
        <dbReference type="RuleBase" id="RU000485"/>
    </source>
</evidence>
<evidence type="ECO:0000256" key="10">
    <source>
        <dbReference type="ARBA" id="ARBA00023126"/>
    </source>
</evidence>
<feature type="binding site" evidence="14">
    <location>
        <position position="453"/>
    </location>
    <ligand>
        <name>substrate</name>
        <note>ligand shared between dimeric partners</note>
    </ligand>
</feature>
<evidence type="ECO:0000313" key="18">
    <source>
        <dbReference type="Proteomes" id="UP000199236"/>
    </source>
</evidence>
<dbReference type="UniPathway" id="UPA00115">
    <property type="reaction ID" value="UER00410"/>
</dbReference>
<comment type="function">
    <text evidence="1 12">Catalyzes the oxidative decarboxylation of 6-phosphogluconate to ribulose 5-phosphate and CO(2), with concomitant reduction of NADP to NADPH.</text>
</comment>